<dbReference type="PhylomeDB" id="E9G072"/>
<dbReference type="PANTHER" id="PTHR10316">
    <property type="entry name" value="MEMBRANE ASSOCIATED GUANYLATE KINASE-RELATED"/>
    <property type="match status" value="1"/>
</dbReference>
<dbReference type="FunFam" id="2.30.42.10:FF:000333">
    <property type="entry name" value="Membrane-associated guanylate kinase, WW and PDZ domain-containing protein"/>
    <property type="match status" value="1"/>
</dbReference>
<dbReference type="CDD" id="cd00201">
    <property type="entry name" value="WW"/>
    <property type="match status" value="2"/>
</dbReference>
<evidence type="ECO:0000313" key="6">
    <source>
        <dbReference type="Proteomes" id="UP000000305"/>
    </source>
</evidence>
<dbReference type="PROSITE" id="PS50106">
    <property type="entry name" value="PDZ"/>
    <property type="match status" value="5"/>
</dbReference>
<dbReference type="OrthoDB" id="66881at2759"/>
<name>E9G072_DAPPU</name>
<evidence type="ECO:0000313" key="5">
    <source>
        <dbReference type="EMBL" id="EFX86850.1"/>
    </source>
</evidence>
<dbReference type="eggNOG" id="KOG3209">
    <property type="taxonomic scope" value="Eukaryota"/>
</dbReference>
<feature type="domain" description="PDZ" evidence="4">
    <location>
        <begin position="502"/>
        <end position="584"/>
    </location>
</feature>
<sequence length="831" mass="90863">MGGLSEAELGPLPQNWEKAYTERGEVYFIDHNTGTSQWLDPRLSKIQKKSLEECAEDELPYGWEKIDDPTYGTYYIDHVNRKTQYENPVTQAKKGGSSEPGTGSSSYNRPFFTRNPSELQGERICTTLLKSNRGLGFTIVGGDDSEEEFLQIKSVVPHGPAWVDGRLQTGDVLVYVMDQCVLGYTHHDMVNMFQSIAPGQAVALEVCRGYPLPFDPNDPNTEIVTTVAVAQQDGNKGPSRPGSADLLMHQGSSSSEHHHHHHQDNNDMAHRFDGGSIGKVEFLTVQITKGAMGFGFTIADSAYGQKVKTILDRPRCKNLQEGDILVDINGINMRHMSHGEVVQVLKDCAWGREASITVQRGGAATPTKNKWKKVGAGLFRSKTPTADLYSAQTKEVVPIRPKTPLVDTRNRPKTPSMGNLGQFHRQDSGYGTQPQSVVVGYSNNNSNSSNNLLRQNAGPGSFAPLKEGTSFDHELSSYPPSMSTGGRPDQSLPPPGEWMEMNVTLLRHETGFGFRIVGGTEEGSQVSIGHIVPGGAADLDGRLRTGDEILAVDLMSVVHTSHHHVVQLMGAAALNGRVSITVRRWIPLHPSSISPQVGDGSGLIYPYDVTVVRREDEGFGFVIISSVTKGVSFIGQIIPDSPAKRCSQLHVGDRILAVNHHDISRLHHGDIVNLIKDSGYTVTLTVGPPLDDTASSNASNSHRAYPPIEEDQLYAVELSRGTRGFGFSIRGGREFHNMPLFVLRIADNGAAAQDGRLRVGDQLIEINGISTKNMTHADAIELIKNGGMVVRLLLRRGNIAPPMGNLNNNQTNNHENFLNKVEDKILRQRVA</sequence>
<feature type="domain" description="PDZ" evidence="4">
    <location>
        <begin position="284"/>
        <end position="347"/>
    </location>
</feature>
<dbReference type="Pfam" id="PF00595">
    <property type="entry name" value="PDZ"/>
    <property type="match status" value="5"/>
</dbReference>
<feature type="domain" description="PDZ" evidence="4">
    <location>
        <begin position="125"/>
        <end position="195"/>
    </location>
</feature>
<reference evidence="5 6" key="1">
    <citation type="journal article" date="2011" name="Science">
        <title>The ecoresponsive genome of Daphnia pulex.</title>
        <authorList>
            <person name="Colbourne J.K."/>
            <person name="Pfrender M.E."/>
            <person name="Gilbert D."/>
            <person name="Thomas W.K."/>
            <person name="Tucker A."/>
            <person name="Oakley T.H."/>
            <person name="Tokishita S."/>
            <person name="Aerts A."/>
            <person name="Arnold G.J."/>
            <person name="Basu M.K."/>
            <person name="Bauer D.J."/>
            <person name="Caceres C.E."/>
            <person name="Carmel L."/>
            <person name="Casola C."/>
            <person name="Choi J.H."/>
            <person name="Detter J.C."/>
            <person name="Dong Q."/>
            <person name="Dusheyko S."/>
            <person name="Eads B.D."/>
            <person name="Frohlich T."/>
            <person name="Geiler-Samerotte K.A."/>
            <person name="Gerlach D."/>
            <person name="Hatcher P."/>
            <person name="Jogdeo S."/>
            <person name="Krijgsveld J."/>
            <person name="Kriventseva E.V."/>
            <person name="Kultz D."/>
            <person name="Laforsch C."/>
            <person name="Lindquist E."/>
            <person name="Lopez J."/>
            <person name="Manak J.R."/>
            <person name="Muller J."/>
            <person name="Pangilinan J."/>
            <person name="Patwardhan R.P."/>
            <person name="Pitluck S."/>
            <person name="Pritham E.J."/>
            <person name="Rechtsteiner A."/>
            <person name="Rho M."/>
            <person name="Rogozin I.B."/>
            <person name="Sakarya O."/>
            <person name="Salamov A."/>
            <person name="Schaack S."/>
            <person name="Shapiro H."/>
            <person name="Shiga Y."/>
            <person name="Skalitzky C."/>
            <person name="Smith Z."/>
            <person name="Souvorov A."/>
            <person name="Sung W."/>
            <person name="Tang Z."/>
            <person name="Tsuchiya D."/>
            <person name="Tu H."/>
            <person name="Vos H."/>
            <person name="Wang M."/>
            <person name="Wolf Y.I."/>
            <person name="Yamagata H."/>
            <person name="Yamada T."/>
            <person name="Ye Y."/>
            <person name="Shaw J.R."/>
            <person name="Andrews J."/>
            <person name="Crease T.J."/>
            <person name="Tang H."/>
            <person name="Lucas S.M."/>
            <person name="Robertson H.M."/>
            <person name="Bork P."/>
            <person name="Koonin E.V."/>
            <person name="Zdobnov E.M."/>
            <person name="Grigoriev I.V."/>
            <person name="Lynch M."/>
            <person name="Boore J.L."/>
        </authorList>
    </citation>
    <scope>NUCLEOTIDE SEQUENCE [LARGE SCALE GENOMIC DNA]</scope>
</reference>
<feature type="compositionally biased region" description="Low complexity" evidence="2">
    <location>
        <begin position="442"/>
        <end position="451"/>
    </location>
</feature>
<gene>
    <name evidence="5" type="ORF">DAPPUDRAFT_43635</name>
</gene>
<feature type="domain" description="WW" evidence="3">
    <location>
        <begin position="10"/>
        <end position="43"/>
    </location>
</feature>
<dbReference type="EMBL" id="GL732528">
    <property type="protein sequence ID" value="EFX86850.1"/>
    <property type="molecule type" value="Genomic_DNA"/>
</dbReference>
<dbReference type="InterPro" id="IPR001202">
    <property type="entry name" value="WW_dom"/>
</dbReference>
<dbReference type="SMART" id="SM00228">
    <property type="entry name" value="PDZ"/>
    <property type="match status" value="5"/>
</dbReference>
<evidence type="ECO:0000256" key="2">
    <source>
        <dbReference type="SAM" id="MobiDB-lite"/>
    </source>
</evidence>
<feature type="region of interest" description="Disordered" evidence="2">
    <location>
        <begin position="232"/>
        <end position="271"/>
    </location>
</feature>
<dbReference type="InterPro" id="IPR036020">
    <property type="entry name" value="WW_dom_sf"/>
</dbReference>
<protein>
    <submittedName>
        <fullName evidence="5">Uncharacterized protein</fullName>
    </submittedName>
</protein>
<feature type="domain" description="WW" evidence="3">
    <location>
        <begin position="57"/>
        <end position="90"/>
    </location>
</feature>
<dbReference type="HOGENOM" id="CLU_004562_2_0_1"/>
<dbReference type="PROSITE" id="PS50020">
    <property type="entry name" value="WW_DOMAIN_2"/>
    <property type="match status" value="2"/>
</dbReference>
<dbReference type="PROSITE" id="PS01159">
    <property type="entry name" value="WW_DOMAIN_1"/>
    <property type="match status" value="2"/>
</dbReference>
<evidence type="ECO:0000259" key="3">
    <source>
        <dbReference type="PROSITE" id="PS50020"/>
    </source>
</evidence>
<dbReference type="Gene3D" id="2.20.70.10">
    <property type="match status" value="2"/>
</dbReference>
<dbReference type="GO" id="GO:0007165">
    <property type="term" value="P:signal transduction"/>
    <property type="evidence" value="ECO:0000318"/>
    <property type="project" value="GO_Central"/>
</dbReference>
<feature type="domain" description="PDZ" evidence="4">
    <location>
        <begin position="608"/>
        <end position="686"/>
    </location>
</feature>
<keyword evidence="1" id="KW-0677">Repeat</keyword>
<dbReference type="Gene3D" id="2.30.42.10">
    <property type="match status" value="5"/>
</dbReference>
<dbReference type="KEGG" id="dpx:DAPPUDRAFT_43635"/>
<dbReference type="CDD" id="cd06733">
    <property type="entry name" value="PDZ3_MAGI-1_3-like"/>
    <property type="match status" value="1"/>
</dbReference>
<dbReference type="SUPFAM" id="SSF50156">
    <property type="entry name" value="PDZ domain-like"/>
    <property type="match status" value="5"/>
</dbReference>
<evidence type="ECO:0000259" key="4">
    <source>
        <dbReference type="PROSITE" id="PS50106"/>
    </source>
</evidence>
<dbReference type="CDD" id="cd06732">
    <property type="entry name" value="PDZ2_MAGI-1_3-like"/>
    <property type="match status" value="1"/>
</dbReference>
<feature type="compositionally biased region" description="Low complexity" evidence="2">
    <location>
        <begin position="95"/>
        <end position="106"/>
    </location>
</feature>
<dbReference type="Proteomes" id="UP000000305">
    <property type="component" value="Unassembled WGS sequence"/>
</dbReference>
<dbReference type="FunFam" id="2.30.42.10:FF:000005">
    <property type="entry name" value="Membrane associated guanylate kinase, WW and PDZ domain containing 1"/>
    <property type="match status" value="1"/>
</dbReference>
<feature type="region of interest" description="Disordered" evidence="2">
    <location>
        <begin position="404"/>
        <end position="495"/>
    </location>
</feature>
<dbReference type="SMART" id="SM00456">
    <property type="entry name" value="WW"/>
    <property type="match status" value="2"/>
</dbReference>
<dbReference type="FunFam" id="2.20.70.10:FF:000001">
    <property type="entry name" value="Membrane-associated guanylate kinase, WW and PDZ domain-containing protein 1"/>
    <property type="match status" value="1"/>
</dbReference>
<dbReference type="Pfam" id="PF00397">
    <property type="entry name" value="WW"/>
    <property type="match status" value="2"/>
</dbReference>
<organism evidence="5 6">
    <name type="scientific">Daphnia pulex</name>
    <name type="common">Water flea</name>
    <dbReference type="NCBI Taxonomy" id="6669"/>
    <lineage>
        <taxon>Eukaryota</taxon>
        <taxon>Metazoa</taxon>
        <taxon>Ecdysozoa</taxon>
        <taxon>Arthropoda</taxon>
        <taxon>Crustacea</taxon>
        <taxon>Branchiopoda</taxon>
        <taxon>Diplostraca</taxon>
        <taxon>Cladocera</taxon>
        <taxon>Anomopoda</taxon>
        <taxon>Daphniidae</taxon>
        <taxon>Daphnia</taxon>
    </lineage>
</organism>
<dbReference type="InParanoid" id="E9G072"/>
<dbReference type="FunCoup" id="E9G072">
    <property type="interactions" value="607"/>
</dbReference>
<dbReference type="SUPFAM" id="SSF51045">
    <property type="entry name" value="WW domain"/>
    <property type="match status" value="2"/>
</dbReference>
<proteinExistence type="predicted"/>
<dbReference type="PANTHER" id="PTHR10316:SF40">
    <property type="entry name" value="LD27118P"/>
    <property type="match status" value="1"/>
</dbReference>
<dbReference type="InterPro" id="IPR001478">
    <property type="entry name" value="PDZ"/>
</dbReference>
<dbReference type="CDD" id="cd06731">
    <property type="entry name" value="PDZ1_MAGI-1_3-like"/>
    <property type="match status" value="1"/>
</dbReference>
<dbReference type="AlphaFoldDB" id="E9G072"/>
<dbReference type="GO" id="GO:0005737">
    <property type="term" value="C:cytoplasm"/>
    <property type="evidence" value="ECO:0000318"/>
    <property type="project" value="GO_Central"/>
</dbReference>
<keyword evidence="6" id="KW-1185">Reference proteome</keyword>
<dbReference type="FunFam" id="2.30.42.10:FF:000232">
    <property type="entry name" value="Uncharacterized protein, isoform A"/>
    <property type="match status" value="1"/>
</dbReference>
<dbReference type="CDD" id="cd06735">
    <property type="entry name" value="PDZ5_MAGI-1_3-like"/>
    <property type="match status" value="1"/>
</dbReference>
<dbReference type="CDD" id="cd06734">
    <property type="entry name" value="PDZ4_MAGI-1_3-like"/>
    <property type="match status" value="1"/>
</dbReference>
<feature type="domain" description="PDZ" evidence="4">
    <location>
        <begin position="715"/>
        <end position="798"/>
    </location>
</feature>
<accession>E9G072</accession>
<feature type="region of interest" description="Disordered" evidence="2">
    <location>
        <begin position="85"/>
        <end position="115"/>
    </location>
</feature>
<dbReference type="OMA" id="QYENPML"/>
<evidence type="ECO:0000256" key="1">
    <source>
        <dbReference type="ARBA" id="ARBA00022737"/>
    </source>
</evidence>
<dbReference type="InterPro" id="IPR036034">
    <property type="entry name" value="PDZ_sf"/>
</dbReference>
<dbReference type="STRING" id="6669.E9G072"/>